<dbReference type="GO" id="GO:0003677">
    <property type="term" value="F:DNA binding"/>
    <property type="evidence" value="ECO:0007669"/>
    <property type="project" value="UniProtKB-KW"/>
</dbReference>
<dbReference type="Proteomes" id="UP000070198">
    <property type="component" value="Unassembled WGS sequence"/>
</dbReference>
<dbReference type="GO" id="GO:0004803">
    <property type="term" value="F:transposase activity"/>
    <property type="evidence" value="ECO:0007669"/>
    <property type="project" value="InterPro"/>
</dbReference>
<dbReference type="Proteomes" id="UP000071927">
    <property type="component" value="Unassembled WGS sequence"/>
</dbReference>
<evidence type="ECO:0000313" key="6">
    <source>
        <dbReference type="EMBL" id="KXT67301.1"/>
    </source>
</evidence>
<comment type="caution">
    <text evidence="7">The sequence shown here is derived from an EMBL/GenBank/DDBJ whole genome shotgun (WGS) entry which is preliminary data.</text>
</comment>
<organism evidence="7 9">
    <name type="scientific">Streptococcus gallolyticus</name>
    <dbReference type="NCBI Taxonomy" id="315405"/>
    <lineage>
        <taxon>Bacteria</taxon>
        <taxon>Bacillati</taxon>
        <taxon>Bacillota</taxon>
        <taxon>Bacilli</taxon>
        <taxon>Lactobacillales</taxon>
        <taxon>Streptococcaceae</taxon>
        <taxon>Streptococcus</taxon>
    </lineage>
</organism>
<sequence length="58" mass="6344">MCPHCLGEITPDGHKTVLGYDIAPNENNSSWTDLLERLKCQGIQQVSLVVTDGFNGLD</sequence>
<protein>
    <submittedName>
        <fullName evidence="7">Mobile element protein</fullName>
    </submittedName>
</protein>
<evidence type="ECO:0000256" key="2">
    <source>
        <dbReference type="ARBA" id="ARBA00010961"/>
    </source>
</evidence>
<evidence type="ECO:0000256" key="1">
    <source>
        <dbReference type="ARBA" id="ARBA00002190"/>
    </source>
</evidence>
<evidence type="ECO:0000256" key="3">
    <source>
        <dbReference type="ARBA" id="ARBA00022578"/>
    </source>
</evidence>
<evidence type="ECO:0000313" key="8">
    <source>
        <dbReference type="Proteomes" id="UP000070198"/>
    </source>
</evidence>
<comment type="function">
    <text evidence="1">Required for the transposition of the insertion element.</text>
</comment>
<keyword evidence="5" id="KW-0233">DNA recombination</keyword>
<evidence type="ECO:0000313" key="7">
    <source>
        <dbReference type="EMBL" id="KXU09181.1"/>
    </source>
</evidence>
<reference evidence="8 9" key="1">
    <citation type="submission" date="2016-01" db="EMBL/GenBank/DDBJ databases">
        <title>Highly variable Streptococcus oralis are common among viridans streptococci isolated from primates.</title>
        <authorList>
            <person name="Denapaite D."/>
            <person name="Rieger M."/>
            <person name="Koendgen S."/>
            <person name="Brueckner R."/>
            <person name="Ochigava I."/>
            <person name="Kappeler P."/>
            <person name="Maetz-Rensing K."/>
            <person name="Leendertz F."/>
            <person name="Hakenbeck R."/>
        </authorList>
    </citation>
    <scope>NUCLEOTIDE SEQUENCE [LARGE SCALE GENOMIC DNA]</scope>
    <source>
        <strain evidence="6 8">DD02</strain>
        <strain evidence="7 9">DD03</strain>
    </source>
</reference>
<dbReference type="EMBL" id="LQOF01000300">
    <property type="protein sequence ID" value="KXT67301.1"/>
    <property type="molecule type" value="Genomic_DNA"/>
</dbReference>
<accession>A0A139R368</accession>
<dbReference type="AlphaFoldDB" id="A0A139R368"/>
<comment type="similarity">
    <text evidence="2">Belongs to the transposase mutator family.</text>
</comment>
<keyword evidence="4" id="KW-0238">DNA-binding</keyword>
<dbReference type="GO" id="GO:0006313">
    <property type="term" value="P:DNA transposition"/>
    <property type="evidence" value="ECO:0007669"/>
    <property type="project" value="InterPro"/>
</dbReference>
<gene>
    <name evidence="6" type="ORF">SGADD02_01457</name>
    <name evidence="7" type="ORF">SGADD03_00965</name>
</gene>
<dbReference type="Pfam" id="PF00872">
    <property type="entry name" value="Transposase_mut"/>
    <property type="match status" value="1"/>
</dbReference>
<evidence type="ECO:0000313" key="9">
    <source>
        <dbReference type="Proteomes" id="UP000071927"/>
    </source>
</evidence>
<dbReference type="PATRIC" id="fig|315405.11.peg.1715"/>
<keyword evidence="3" id="KW-0815">Transposition</keyword>
<name>A0A139R368_9STRE</name>
<dbReference type="InterPro" id="IPR001207">
    <property type="entry name" value="Transposase_mutator"/>
</dbReference>
<evidence type="ECO:0000256" key="5">
    <source>
        <dbReference type="ARBA" id="ARBA00023172"/>
    </source>
</evidence>
<dbReference type="EMBL" id="LQXV01000164">
    <property type="protein sequence ID" value="KXU09181.1"/>
    <property type="molecule type" value="Genomic_DNA"/>
</dbReference>
<evidence type="ECO:0000256" key="4">
    <source>
        <dbReference type="ARBA" id="ARBA00023125"/>
    </source>
</evidence>
<proteinExistence type="inferred from homology"/>